<dbReference type="CDD" id="cd06130">
    <property type="entry name" value="DNA_pol_III_epsilon_like"/>
    <property type="match status" value="1"/>
</dbReference>
<organism evidence="2 3">
    <name type="scientific">Megasphaera hominis</name>
    <dbReference type="NCBI Taxonomy" id="159836"/>
    <lineage>
        <taxon>Bacteria</taxon>
        <taxon>Bacillati</taxon>
        <taxon>Bacillota</taxon>
        <taxon>Negativicutes</taxon>
        <taxon>Veillonellales</taxon>
        <taxon>Veillonellaceae</taxon>
        <taxon>Megasphaera</taxon>
    </lineage>
</organism>
<feature type="domain" description="Exonuclease" evidence="1">
    <location>
        <begin position="3"/>
        <end position="167"/>
    </location>
</feature>
<keyword evidence="3" id="KW-1185">Reference proteome</keyword>
<proteinExistence type="predicted"/>
<dbReference type="SUPFAM" id="SSF53098">
    <property type="entry name" value="Ribonuclease H-like"/>
    <property type="match status" value="1"/>
</dbReference>
<dbReference type="Gene3D" id="3.30.420.10">
    <property type="entry name" value="Ribonuclease H-like superfamily/Ribonuclease H"/>
    <property type="match status" value="1"/>
</dbReference>
<dbReference type="RefSeq" id="WP_186502458.1">
    <property type="nucleotide sequence ID" value="NZ_JACOGK010000007.1"/>
</dbReference>
<name>A0ABR6VGE8_9FIRM</name>
<accession>A0ABR6VGE8</accession>
<dbReference type="SMART" id="SM00479">
    <property type="entry name" value="EXOIII"/>
    <property type="match status" value="1"/>
</dbReference>
<dbReference type="Pfam" id="PF00929">
    <property type="entry name" value="RNase_T"/>
    <property type="match status" value="1"/>
</dbReference>
<sequence>MLDFTALDFETANAYPNSACSLAAVTMHDAACVKEGYSLIRPPFIVFAPETVRIHGITPDMVAGKPKFNALWPAIRRHLDGRILAAHNAAFDMRVLRSLLSWYDLEPPQASYICTVQLSRRIWPELPSHRLDVVAGHLGYTFRHHQALDDARACAYIVVKAAEKTGARSMEELIEQAGVRLKSL</sequence>
<gene>
    <name evidence="2" type="ORF">H8J70_03395</name>
</gene>
<keyword evidence="2" id="KW-0378">Hydrolase</keyword>
<reference evidence="2 3" key="1">
    <citation type="submission" date="2020-08" db="EMBL/GenBank/DDBJ databases">
        <authorList>
            <person name="Liu C."/>
            <person name="Sun Q."/>
        </authorList>
    </citation>
    <scope>NUCLEOTIDE SEQUENCE [LARGE SCALE GENOMIC DNA]</scope>
    <source>
        <strain evidence="2 3">NSJ-59</strain>
    </source>
</reference>
<evidence type="ECO:0000313" key="2">
    <source>
        <dbReference type="EMBL" id="MBC3536296.1"/>
    </source>
</evidence>
<dbReference type="GO" id="GO:0004527">
    <property type="term" value="F:exonuclease activity"/>
    <property type="evidence" value="ECO:0007669"/>
    <property type="project" value="UniProtKB-KW"/>
</dbReference>
<keyword evidence="2" id="KW-0269">Exonuclease</keyword>
<dbReference type="PANTHER" id="PTHR30231:SF42">
    <property type="entry name" value="EXONUCLEASE"/>
    <property type="match status" value="1"/>
</dbReference>
<comment type="caution">
    <text evidence="2">The sequence shown here is derived from an EMBL/GenBank/DDBJ whole genome shotgun (WGS) entry which is preliminary data.</text>
</comment>
<evidence type="ECO:0000259" key="1">
    <source>
        <dbReference type="SMART" id="SM00479"/>
    </source>
</evidence>
<dbReference type="EMBL" id="JACOGK010000007">
    <property type="protein sequence ID" value="MBC3536296.1"/>
    <property type="molecule type" value="Genomic_DNA"/>
</dbReference>
<keyword evidence="2" id="KW-0540">Nuclease</keyword>
<dbReference type="PANTHER" id="PTHR30231">
    <property type="entry name" value="DNA POLYMERASE III SUBUNIT EPSILON"/>
    <property type="match status" value="1"/>
</dbReference>
<protein>
    <submittedName>
        <fullName evidence="2">3'-5' exonuclease</fullName>
    </submittedName>
</protein>
<evidence type="ECO:0000313" key="3">
    <source>
        <dbReference type="Proteomes" id="UP000606870"/>
    </source>
</evidence>
<dbReference type="InterPro" id="IPR036397">
    <property type="entry name" value="RNaseH_sf"/>
</dbReference>
<dbReference type="Proteomes" id="UP000606870">
    <property type="component" value="Unassembled WGS sequence"/>
</dbReference>
<dbReference type="InterPro" id="IPR012337">
    <property type="entry name" value="RNaseH-like_sf"/>
</dbReference>
<dbReference type="InterPro" id="IPR013520">
    <property type="entry name" value="Ribonucl_H"/>
</dbReference>